<dbReference type="GO" id="GO:0046872">
    <property type="term" value="F:metal ion binding"/>
    <property type="evidence" value="ECO:0007669"/>
    <property type="project" value="UniProtKB-KW"/>
</dbReference>
<comment type="similarity">
    <text evidence="4">Belongs to the PP2C family.</text>
</comment>
<evidence type="ECO:0000313" key="7">
    <source>
        <dbReference type="Proteomes" id="UP001211065"/>
    </source>
</evidence>
<dbReference type="InterPro" id="IPR000222">
    <property type="entry name" value="PP2C_BS"/>
</dbReference>
<name>A0AAD5XU91_9FUNG</name>
<evidence type="ECO:0000259" key="5">
    <source>
        <dbReference type="PROSITE" id="PS51746"/>
    </source>
</evidence>
<evidence type="ECO:0000256" key="3">
    <source>
        <dbReference type="ARBA" id="ARBA00022912"/>
    </source>
</evidence>
<evidence type="ECO:0000256" key="1">
    <source>
        <dbReference type="ARBA" id="ARBA00022723"/>
    </source>
</evidence>
<keyword evidence="2 4" id="KW-0378">Hydrolase</keyword>
<proteinExistence type="inferred from homology"/>
<dbReference type="Pfam" id="PF00481">
    <property type="entry name" value="PP2C"/>
    <property type="match status" value="1"/>
</dbReference>
<keyword evidence="3 4" id="KW-0904">Protein phosphatase</keyword>
<dbReference type="PROSITE" id="PS01032">
    <property type="entry name" value="PPM_1"/>
    <property type="match status" value="1"/>
</dbReference>
<dbReference type="Proteomes" id="UP001211065">
    <property type="component" value="Unassembled WGS sequence"/>
</dbReference>
<evidence type="ECO:0000256" key="2">
    <source>
        <dbReference type="ARBA" id="ARBA00022801"/>
    </source>
</evidence>
<dbReference type="SMART" id="SM00332">
    <property type="entry name" value="PP2Cc"/>
    <property type="match status" value="1"/>
</dbReference>
<dbReference type="InterPro" id="IPR015655">
    <property type="entry name" value="PP2C"/>
</dbReference>
<evidence type="ECO:0000256" key="4">
    <source>
        <dbReference type="RuleBase" id="RU003465"/>
    </source>
</evidence>
<organism evidence="6 7">
    <name type="scientific">Clydaea vesicula</name>
    <dbReference type="NCBI Taxonomy" id="447962"/>
    <lineage>
        <taxon>Eukaryota</taxon>
        <taxon>Fungi</taxon>
        <taxon>Fungi incertae sedis</taxon>
        <taxon>Chytridiomycota</taxon>
        <taxon>Chytridiomycota incertae sedis</taxon>
        <taxon>Chytridiomycetes</taxon>
        <taxon>Lobulomycetales</taxon>
        <taxon>Lobulomycetaceae</taxon>
        <taxon>Clydaea</taxon>
    </lineage>
</organism>
<evidence type="ECO:0000313" key="6">
    <source>
        <dbReference type="EMBL" id="KAJ3215198.1"/>
    </source>
</evidence>
<keyword evidence="7" id="KW-1185">Reference proteome</keyword>
<dbReference type="PROSITE" id="PS51746">
    <property type="entry name" value="PPM_2"/>
    <property type="match status" value="1"/>
</dbReference>
<dbReference type="InterPro" id="IPR036457">
    <property type="entry name" value="PPM-type-like_dom_sf"/>
</dbReference>
<protein>
    <recommendedName>
        <fullName evidence="5">PPM-type phosphatase domain-containing protein</fullName>
    </recommendedName>
</protein>
<reference evidence="6" key="1">
    <citation type="submission" date="2020-05" db="EMBL/GenBank/DDBJ databases">
        <title>Phylogenomic resolution of chytrid fungi.</title>
        <authorList>
            <person name="Stajich J.E."/>
            <person name="Amses K."/>
            <person name="Simmons R."/>
            <person name="Seto K."/>
            <person name="Myers J."/>
            <person name="Bonds A."/>
            <person name="Quandt C.A."/>
            <person name="Barry K."/>
            <person name="Liu P."/>
            <person name="Grigoriev I."/>
            <person name="Longcore J.E."/>
            <person name="James T.Y."/>
        </authorList>
    </citation>
    <scope>NUCLEOTIDE SEQUENCE</scope>
    <source>
        <strain evidence="6">JEL0476</strain>
    </source>
</reference>
<dbReference type="InterPro" id="IPR001932">
    <property type="entry name" value="PPM-type_phosphatase-like_dom"/>
</dbReference>
<accession>A0AAD5XU91</accession>
<dbReference type="SUPFAM" id="SSF81606">
    <property type="entry name" value="PP2C-like"/>
    <property type="match status" value="1"/>
</dbReference>
<comment type="caution">
    <text evidence="6">The sequence shown here is derived from an EMBL/GenBank/DDBJ whole genome shotgun (WGS) entry which is preliminary data.</text>
</comment>
<dbReference type="Gene3D" id="3.60.40.10">
    <property type="entry name" value="PPM-type phosphatase domain"/>
    <property type="match status" value="1"/>
</dbReference>
<dbReference type="GO" id="GO:0004722">
    <property type="term" value="F:protein serine/threonine phosphatase activity"/>
    <property type="evidence" value="ECO:0007669"/>
    <property type="project" value="InterPro"/>
</dbReference>
<keyword evidence="1" id="KW-0479">Metal-binding</keyword>
<dbReference type="AlphaFoldDB" id="A0AAD5XU91"/>
<dbReference type="CDD" id="cd00143">
    <property type="entry name" value="PP2Cc"/>
    <property type="match status" value="1"/>
</dbReference>
<dbReference type="EMBL" id="JADGJW010000560">
    <property type="protein sequence ID" value="KAJ3215198.1"/>
    <property type="molecule type" value="Genomic_DNA"/>
</dbReference>
<dbReference type="PANTHER" id="PTHR47992">
    <property type="entry name" value="PROTEIN PHOSPHATASE"/>
    <property type="match status" value="1"/>
</dbReference>
<sequence length="278" mass="30853">MQIKHALSTNLGGRSSQQDGYLVIENLYNQPSNFLFAIFDGHGSEGGKAANFAKLHLPELLTKYQKEFEANRCEALKLIFKTLNEMMVEDPSVDTYMSGTTLSILIIFNNKLIVANVGDSRVILGQNEGTTWKYTQLTNDHNCENKVECSRVVEKGARVDRLTAEENEDAGPLRIFKGSLPYPGLVVTRSLGDDVATKLGVLSEPEYYEKDINPTDKFVVVASDGVWDGLSNQEVLDITVKHLEDPVKISKLITKKSVSGMKKKHMDDNTTNIVILLG</sequence>
<feature type="domain" description="PPM-type phosphatase" evidence="5">
    <location>
        <begin position="4"/>
        <end position="277"/>
    </location>
</feature>
<gene>
    <name evidence="6" type="ORF">HK099_006483</name>
</gene>